<evidence type="ECO:0000256" key="2">
    <source>
        <dbReference type="ARBA" id="ARBA00001946"/>
    </source>
</evidence>
<dbReference type="EMBL" id="JBAMMX010000007">
    <property type="protein sequence ID" value="KAK6936373.1"/>
    <property type="molecule type" value="Genomic_DNA"/>
</dbReference>
<comment type="cofactor">
    <cofactor evidence="2">
        <name>Mg(2+)</name>
        <dbReference type="ChEBI" id="CHEBI:18420"/>
    </cofactor>
</comment>
<keyword evidence="13" id="KW-1185">Reference proteome</keyword>
<evidence type="ECO:0000256" key="5">
    <source>
        <dbReference type="ARBA" id="ARBA00022801"/>
    </source>
</evidence>
<organism evidence="12 13">
    <name type="scientific">Dillenia turbinata</name>
    <dbReference type="NCBI Taxonomy" id="194707"/>
    <lineage>
        <taxon>Eukaryota</taxon>
        <taxon>Viridiplantae</taxon>
        <taxon>Streptophyta</taxon>
        <taxon>Embryophyta</taxon>
        <taxon>Tracheophyta</taxon>
        <taxon>Spermatophyta</taxon>
        <taxon>Magnoliopsida</taxon>
        <taxon>eudicotyledons</taxon>
        <taxon>Gunneridae</taxon>
        <taxon>Pentapetalae</taxon>
        <taxon>Dilleniales</taxon>
        <taxon>Dilleniaceae</taxon>
        <taxon>Dillenia</taxon>
    </lineage>
</organism>
<feature type="region of interest" description="Disordered" evidence="10">
    <location>
        <begin position="152"/>
        <end position="173"/>
    </location>
</feature>
<accession>A0AAN8VY65</accession>
<evidence type="ECO:0000256" key="7">
    <source>
        <dbReference type="ARBA" id="ARBA00022912"/>
    </source>
</evidence>
<dbReference type="InterPro" id="IPR000222">
    <property type="entry name" value="PP2C_BS"/>
</dbReference>
<comment type="cofactor">
    <cofactor evidence="1">
        <name>Mn(2+)</name>
        <dbReference type="ChEBI" id="CHEBI:29035"/>
    </cofactor>
</comment>
<protein>
    <recommendedName>
        <fullName evidence="3">protein-serine/threonine phosphatase</fullName>
        <ecNumber evidence="3">3.1.3.16</ecNumber>
    </recommendedName>
</protein>
<dbReference type="SMART" id="SM00332">
    <property type="entry name" value="PP2Cc"/>
    <property type="match status" value="1"/>
</dbReference>
<keyword evidence="7 9" id="KW-0904">Protein phosphatase</keyword>
<dbReference type="InterPro" id="IPR001932">
    <property type="entry name" value="PPM-type_phosphatase-like_dom"/>
</dbReference>
<dbReference type="PROSITE" id="PS01032">
    <property type="entry name" value="PPM_1"/>
    <property type="match status" value="1"/>
</dbReference>
<dbReference type="InterPro" id="IPR036457">
    <property type="entry name" value="PPM-type-like_dom_sf"/>
</dbReference>
<evidence type="ECO:0000256" key="1">
    <source>
        <dbReference type="ARBA" id="ARBA00001936"/>
    </source>
</evidence>
<comment type="caution">
    <text evidence="12">The sequence shown here is derived from an EMBL/GenBank/DDBJ whole genome shotgun (WGS) entry which is preliminary data.</text>
</comment>
<keyword evidence="4" id="KW-0479">Metal-binding</keyword>
<evidence type="ECO:0000259" key="11">
    <source>
        <dbReference type="PROSITE" id="PS51746"/>
    </source>
</evidence>
<keyword evidence="8" id="KW-0464">Manganese</keyword>
<feature type="region of interest" description="Disordered" evidence="10">
    <location>
        <begin position="1"/>
        <end position="20"/>
    </location>
</feature>
<evidence type="ECO:0000313" key="13">
    <source>
        <dbReference type="Proteomes" id="UP001370490"/>
    </source>
</evidence>
<dbReference type="SUPFAM" id="SSF81606">
    <property type="entry name" value="PP2C-like"/>
    <property type="match status" value="1"/>
</dbReference>
<dbReference type="InterPro" id="IPR015655">
    <property type="entry name" value="PP2C"/>
</dbReference>
<dbReference type="Pfam" id="PF00481">
    <property type="entry name" value="PP2C"/>
    <property type="match status" value="2"/>
</dbReference>
<evidence type="ECO:0000256" key="8">
    <source>
        <dbReference type="ARBA" id="ARBA00023211"/>
    </source>
</evidence>
<dbReference type="Gene3D" id="3.60.40.10">
    <property type="entry name" value="PPM-type phosphatase domain"/>
    <property type="match status" value="1"/>
</dbReference>
<dbReference type="PANTHER" id="PTHR47992">
    <property type="entry name" value="PROTEIN PHOSPHATASE"/>
    <property type="match status" value="1"/>
</dbReference>
<dbReference type="FunFam" id="3.60.40.10:FF:000291">
    <property type="entry name" value="Protein phosphatase 2C 50"/>
    <property type="match status" value="1"/>
</dbReference>
<evidence type="ECO:0000313" key="12">
    <source>
        <dbReference type="EMBL" id="KAK6936373.1"/>
    </source>
</evidence>
<dbReference type="CDD" id="cd00143">
    <property type="entry name" value="PP2Cc"/>
    <property type="match status" value="1"/>
</dbReference>
<evidence type="ECO:0000256" key="9">
    <source>
        <dbReference type="RuleBase" id="RU003465"/>
    </source>
</evidence>
<feature type="compositionally biased region" description="Basic and acidic residues" evidence="10">
    <location>
        <begin position="162"/>
        <end position="173"/>
    </location>
</feature>
<dbReference type="Proteomes" id="UP001370490">
    <property type="component" value="Unassembled WGS sequence"/>
</dbReference>
<proteinExistence type="inferred from homology"/>
<sequence length="426" mass="47043">MTSDDDDSPEKCRERRRRRIEMRRMASVVPSSFPTENVNGNGNGRENVYFYGENGIKGAGTENSVEVQSSPTGGENNSSFPVPVFGSMSVSGRSREMEDAISVRTNFCSTEINRRQPLHFFGVFDGHGGSHVAMLCRERMHVYLEEELKRVKATDKTSSGNSHDRKEVSEEGDEAWKEEWERVMHRSFSRVDEAATNTCACGSVGHNCGCHPVVVALAGSTAVIAVLTADHIIVANCGDSRAVLCRGGKAIPLSDDHKFVYCKFVKLKSWVCQMVFLLLQPDREDELERIKGLGGRVIHLNGARVEGILAMSRAIGDKYLKPYVTAEPEVSFTKRDPEDQCLIIASDGLWDVLSNDLACEVASRCLQDGNHTNVQRNQSAESQRDDQLGALYPSRSASAAALLTRLALARKSEDNISVIVVDLRRN</sequence>
<keyword evidence="6" id="KW-0460">Magnesium</keyword>
<dbReference type="PROSITE" id="PS51746">
    <property type="entry name" value="PPM_2"/>
    <property type="match status" value="1"/>
</dbReference>
<comment type="similarity">
    <text evidence="9">Belongs to the PP2C family.</text>
</comment>
<dbReference type="AlphaFoldDB" id="A0AAN8VY65"/>
<dbReference type="GO" id="GO:0046872">
    <property type="term" value="F:metal ion binding"/>
    <property type="evidence" value="ECO:0007669"/>
    <property type="project" value="UniProtKB-KW"/>
</dbReference>
<reference evidence="12 13" key="1">
    <citation type="submission" date="2023-12" db="EMBL/GenBank/DDBJ databases">
        <title>A high-quality genome assembly for Dillenia turbinata (Dilleniales).</title>
        <authorList>
            <person name="Chanderbali A."/>
        </authorList>
    </citation>
    <scope>NUCLEOTIDE SEQUENCE [LARGE SCALE GENOMIC DNA]</scope>
    <source>
        <strain evidence="12">LSX21</strain>
        <tissue evidence="12">Leaf</tissue>
    </source>
</reference>
<dbReference type="EC" id="3.1.3.16" evidence="3"/>
<keyword evidence="5 9" id="KW-0378">Hydrolase</keyword>
<gene>
    <name evidence="12" type="ORF">RJ641_033403</name>
</gene>
<dbReference type="GO" id="GO:0004722">
    <property type="term" value="F:protein serine/threonine phosphatase activity"/>
    <property type="evidence" value="ECO:0007669"/>
    <property type="project" value="UniProtKB-EC"/>
</dbReference>
<evidence type="ECO:0000256" key="3">
    <source>
        <dbReference type="ARBA" id="ARBA00013081"/>
    </source>
</evidence>
<feature type="domain" description="PPM-type phosphatase" evidence="11">
    <location>
        <begin position="84"/>
        <end position="423"/>
    </location>
</feature>
<evidence type="ECO:0000256" key="10">
    <source>
        <dbReference type="SAM" id="MobiDB-lite"/>
    </source>
</evidence>
<evidence type="ECO:0000256" key="6">
    <source>
        <dbReference type="ARBA" id="ARBA00022842"/>
    </source>
</evidence>
<name>A0AAN8VY65_9MAGN</name>
<evidence type="ECO:0000256" key="4">
    <source>
        <dbReference type="ARBA" id="ARBA00022723"/>
    </source>
</evidence>